<evidence type="ECO:0000313" key="2">
    <source>
        <dbReference type="Proteomes" id="UP001140234"/>
    </source>
</evidence>
<name>A0ACC1JQ47_9FUNG</name>
<evidence type="ECO:0000313" key="1">
    <source>
        <dbReference type="EMBL" id="KAJ2764838.1"/>
    </source>
</evidence>
<comment type="caution">
    <text evidence="1">The sequence shown here is derived from an EMBL/GenBank/DDBJ whole genome shotgun (WGS) entry which is preliminary data.</text>
</comment>
<reference evidence="1" key="1">
    <citation type="submission" date="2022-07" db="EMBL/GenBank/DDBJ databases">
        <title>Phylogenomic reconstructions and comparative analyses of Kickxellomycotina fungi.</title>
        <authorList>
            <person name="Reynolds N.K."/>
            <person name="Stajich J.E."/>
            <person name="Barry K."/>
            <person name="Grigoriev I.V."/>
            <person name="Crous P."/>
            <person name="Smith M.E."/>
        </authorList>
    </citation>
    <scope>NUCLEOTIDE SEQUENCE</scope>
    <source>
        <strain evidence="1">CBS 109366</strain>
    </source>
</reference>
<sequence>MAPGEISGPAAPAAPAGSLSNARPALDSSSLEAMLGLGFDDTASHPCEHSAIDMLGSARRPDPAAAGPGEPAHRAAACEFVIPYTEKEKRKRKYECAHCRKRFLRPSSLTSHMYTHTGERPFACEFPECTRRFSVLSNLRRHHKVHTKRHRQPPGGSRIRDVPFAWSLLAGGAPAPGPAPILPGNPLLGAGHMPSLAAPLLASAFAPASQYRSTYQGMPATGGGAPACPAPLSQALVHSVIGAAPAPHAMGGLPLLPRLSRGSEAVSPVRPAVPAPGWDHSLCLADIVLASSGLTPSSSAGSAQPSGLGSAFTDSQVEAILASASASYSGDSDSGSDSARTPDSQLAALGGPLVAGAPAIATPAFLTDTSTTTKAMTGGISAPPGSAAALLGAPYAGCASAADNPVWQLLPAAWPEQQGGGARSFN</sequence>
<keyword evidence="2" id="KW-1185">Reference proteome</keyword>
<organism evidence="1 2">
    <name type="scientific">Coemansia nantahalensis</name>
    <dbReference type="NCBI Taxonomy" id="2789366"/>
    <lineage>
        <taxon>Eukaryota</taxon>
        <taxon>Fungi</taxon>
        <taxon>Fungi incertae sedis</taxon>
        <taxon>Zoopagomycota</taxon>
        <taxon>Kickxellomycotina</taxon>
        <taxon>Kickxellomycetes</taxon>
        <taxon>Kickxellales</taxon>
        <taxon>Kickxellaceae</taxon>
        <taxon>Coemansia</taxon>
    </lineage>
</organism>
<dbReference type="EMBL" id="JANBUJ010002209">
    <property type="protein sequence ID" value="KAJ2764838.1"/>
    <property type="molecule type" value="Genomic_DNA"/>
</dbReference>
<protein>
    <submittedName>
        <fullName evidence="1">Uncharacterized protein</fullName>
    </submittedName>
</protein>
<proteinExistence type="predicted"/>
<gene>
    <name evidence="1" type="ORF">IWQ57_005015</name>
</gene>
<dbReference type="Proteomes" id="UP001140234">
    <property type="component" value="Unassembled WGS sequence"/>
</dbReference>
<accession>A0ACC1JQ47</accession>